<sequence>MGEEPSVVALQANLANGLLAVNLNGNGHVDPTHADSAYGDYRKMVFNVMQRLCVGGKEAVAAADEVATTVLGSGISSLDGFGFALELRSAAEDSGNAGAREGALLAYKAISAHVGRPAEPWLVPLIPIMLERHADKAPPVRAAAEAAADTVVASLNPASATVVIQLMGQYILPRTLASYKPCVVSALATCLRRPLAYTRQCPVHPVHRPG</sequence>
<dbReference type="Proteomes" id="UP000485058">
    <property type="component" value="Unassembled WGS sequence"/>
</dbReference>
<dbReference type="InterPro" id="IPR011989">
    <property type="entry name" value="ARM-like"/>
</dbReference>
<accession>A0A699ZF02</accession>
<keyword evidence="2" id="KW-1185">Reference proteome</keyword>
<proteinExistence type="predicted"/>
<dbReference type="Pfam" id="PF24987">
    <property type="entry name" value="HEAT_EF3_N"/>
    <property type="match status" value="1"/>
</dbReference>
<evidence type="ECO:0000313" key="1">
    <source>
        <dbReference type="EMBL" id="GFH20465.1"/>
    </source>
</evidence>
<name>A0A699ZF02_HAELA</name>
<gene>
    <name evidence="1" type="ORF">HaLaN_17590</name>
</gene>
<dbReference type="EMBL" id="BLLF01001640">
    <property type="protein sequence ID" value="GFH20465.1"/>
    <property type="molecule type" value="Genomic_DNA"/>
</dbReference>
<dbReference type="Gene3D" id="1.25.10.10">
    <property type="entry name" value="Leucine-rich Repeat Variant"/>
    <property type="match status" value="1"/>
</dbReference>
<protein>
    <submittedName>
        <fullName evidence="1">Uncharacterized protein</fullName>
    </submittedName>
</protein>
<reference evidence="1 2" key="1">
    <citation type="submission" date="2020-02" db="EMBL/GenBank/DDBJ databases">
        <title>Draft genome sequence of Haematococcus lacustris strain NIES-144.</title>
        <authorList>
            <person name="Morimoto D."/>
            <person name="Nakagawa S."/>
            <person name="Yoshida T."/>
            <person name="Sawayama S."/>
        </authorList>
    </citation>
    <scope>NUCLEOTIDE SEQUENCE [LARGE SCALE GENOMIC DNA]</scope>
    <source>
        <strain evidence="1 2">NIES-144</strain>
    </source>
</reference>
<evidence type="ECO:0000313" key="2">
    <source>
        <dbReference type="Proteomes" id="UP000485058"/>
    </source>
</evidence>
<comment type="caution">
    <text evidence="1">The sequence shown here is derived from an EMBL/GenBank/DDBJ whole genome shotgun (WGS) entry which is preliminary data.</text>
</comment>
<dbReference type="AlphaFoldDB" id="A0A699ZF02"/>
<organism evidence="1 2">
    <name type="scientific">Haematococcus lacustris</name>
    <name type="common">Green alga</name>
    <name type="synonym">Haematococcus pluvialis</name>
    <dbReference type="NCBI Taxonomy" id="44745"/>
    <lineage>
        <taxon>Eukaryota</taxon>
        <taxon>Viridiplantae</taxon>
        <taxon>Chlorophyta</taxon>
        <taxon>core chlorophytes</taxon>
        <taxon>Chlorophyceae</taxon>
        <taxon>CS clade</taxon>
        <taxon>Chlamydomonadales</taxon>
        <taxon>Haematococcaceae</taxon>
        <taxon>Haematococcus</taxon>
    </lineage>
</organism>